<dbReference type="AlphaFoldDB" id="A0A0L8HPI9"/>
<accession>A0A0L8HPI9</accession>
<sequence length="92" mass="10941">MTGNLLYSTSSHLHLSNRCFTNGILRFIYLFILLEKTTKTLARSAQTFNLCLDCPICNKHYFIKNDLFINLIMWEMEGEHYHRQQQQQRNLG</sequence>
<reference evidence="1" key="1">
    <citation type="submission" date="2015-07" db="EMBL/GenBank/DDBJ databases">
        <title>MeaNS - Measles Nucleotide Surveillance Program.</title>
        <authorList>
            <person name="Tran T."/>
            <person name="Druce J."/>
        </authorList>
    </citation>
    <scope>NUCLEOTIDE SEQUENCE</scope>
    <source>
        <strain evidence="1">UCB-OBI-ISO-001</strain>
        <tissue evidence="1">Gonad</tissue>
    </source>
</reference>
<evidence type="ECO:0000313" key="1">
    <source>
        <dbReference type="EMBL" id="KOF91173.1"/>
    </source>
</evidence>
<dbReference type="EMBL" id="KQ417601">
    <property type="protein sequence ID" value="KOF91173.1"/>
    <property type="molecule type" value="Genomic_DNA"/>
</dbReference>
<organism evidence="1">
    <name type="scientific">Octopus bimaculoides</name>
    <name type="common">California two-spotted octopus</name>
    <dbReference type="NCBI Taxonomy" id="37653"/>
    <lineage>
        <taxon>Eukaryota</taxon>
        <taxon>Metazoa</taxon>
        <taxon>Spiralia</taxon>
        <taxon>Lophotrochozoa</taxon>
        <taxon>Mollusca</taxon>
        <taxon>Cephalopoda</taxon>
        <taxon>Coleoidea</taxon>
        <taxon>Octopodiformes</taxon>
        <taxon>Octopoda</taxon>
        <taxon>Incirrata</taxon>
        <taxon>Octopodidae</taxon>
        <taxon>Octopus</taxon>
    </lineage>
</organism>
<protein>
    <submittedName>
        <fullName evidence="1">Uncharacterized protein</fullName>
    </submittedName>
</protein>
<name>A0A0L8HPI9_OCTBM</name>
<proteinExistence type="predicted"/>
<gene>
    <name evidence="1" type="ORF">OCBIM_22009677mg</name>
</gene>